<organism evidence="2 3">
    <name type="scientific">Trifolium medium</name>
    <dbReference type="NCBI Taxonomy" id="97028"/>
    <lineage>
        <taxon>Eukaryota</taxon>
        <taxon>Viridiplantae</taxon>
        <taxon>Streptophyta</taxon>
        <taxon>Embryophyta</taxon>
        <taxon>Tracheophyta</taxon>
        <taxon>Spermatophyta</taxon>
        <taxon>Magnoliopsida</taxon>
        <taxon>eudicotyledons</taxon>
        <taxon>Gunneridae</taxon>
        <taxon>Pentapetalae</taxon>
        <taxon>rosids</taxon>
        <taxon>fabids</taxon>
        <taxon>Fabales</taxon>
        <taxon>Fabaceae</taxon>
        <taxon>Papilionoideae</taxon>
        <taxon>50 kb inversion clade</taxon>
        <taxon>NPAAA clade</taxon>
        <taxon>Hologalegina</taxon>
        <taxon>IRL clade</taxon>
        <taxon>Trifolieae</taxon>
        <taxon>Trifolium</taxon>
    </lineage>
</organism>
<name>A0A392SS27_9FABA</name>
<evidence type="ECO:0000256" key="1">
    <source>
        <dbReference type="SAM" id="MobiDB-lite"/>
    </source>
</evidence>
<feature type="non-terminal residue" evidence="2">
    <location>
        <position position="92"/>
    </location>
</feature>
<dbReference type="EMBL" id="LXQA010419947">
    <property type="protein sequence ID" value="MCI50666.1"/>
    <property type="molecule type" value="Genomic_DNA"/>
</dbReference>
<dbReference type="GO" id="GO:0003964">
    <property type="term" value="F:RNA-directed DNA polymerase activity"/>
    <property type="evidence" value="ECO:0007669"/>
    <property type="project" value="UniProtKB-KW"/>
</dbReference>
<keyword evidence="2" id="KW-0808">Transferase</keyword>
<dbReference type="Proteomes" id="UP000265520">
    <property type="component" value="Unassembled WGS sequence"/>
</dbReference>
<keyword evidence="3" id="KW-1185">Reference proteome</keyword>
<protein>
    <submittedName>
        <fullName evidence="2">RNA-directed DNA polymerase (Reverse transcriptase)</fullName>
    </submittedName>
</protein>
<proteinExistence type="predicted"/>
<keyword evidence="2" id="KW-0548">Nucleotidyltransferase</keyword>
<sequence>MVRGRDGEGEGGVKSNGAGPKGEKTAQSDRRFGGSRDRGFTRLSYQELMERKQKGLCFKCKGPFHPMHQCPERQLKVLVFDGDDEDEAEAKV</sequence>
<evidence type="ECO:0000313" key="3">
    <source>
        <dbReference type="Proteomes" id="UP000265520"/>
    </source>
</evidence>
<comment type="caution">
    <text evidence="2">The sequence shown here is derived from an EMBL/GenBank/DDBJ whole genome shotgun (WGS) entry which is preliminary data.</text>
</comment>
<keyword evidence="2" id="KW-0695">RNA-directed DNA polymerase</keyword>
<reference evidence="2 3" key="1">
    <citation type="journal article" date="2018" name="Front. Plant Sci.">
        <title>Red Clover (Trifolium pratense) and Zigzag Clover (T. medium) - A Picture of Genomic Similarities and Differences.</title>
        <authorList>
            <person name="Dluhosova J."/>
            <person name="Istvanek J."/>
            <person name="Nedelnik J."/>
            <person name="Repkova J."/>
        </authorList>
    </citation>
    <scope>NUCLEOTIDE SEQUENCE [LARGE SCALE GENOMIC DNA]</scope>
    <source>
        <strain evidence="3">cv. 10/8</strain>
        <tissue evidence="2">Leaf</tissue>
    </source>
</reference>
<evidence type="ECO:0000313" key="2">
    <source>
        <dbReference type="EMBL" id="MCI50666.1"/>
    </source>
</evidence>
<accession>A0A392SS27</accession>
<dbReference type="AlphaFoldDB" id="A0A392SS27"/>
<feature type="region of interest" description="Disordered" evidence="1">
    <location>
        <begin position="1"/>
        <end position="40"/>
    </location>
</feature>
<feature type="compositionally biased region" description="Basic and acidic residues" evidence="1">
    <location>
        <begin position="21"/>
        <end position="40"/>
    </location>
</feature>